<organism evidence="1 2">
    <name type="scientific">Hibiscus sabdariffa</name>
    <name type="common">roselle</name>
    <dbReference type="NCBI Taxonomy" id="183260"/>
    <lineage>
        <taxon>Eukaryota</taxon>
        <taxon>Viridiplantae</taxon>
        <taxon>Streptophyta</taxon>
        <taxon>Embryophyta</taxon>
        <taxon>Tracheophyta</taxon>
        <taxon>Spermatophyta</taxon>
        <taxon>Magnoliopsida</taxon>
        <taxon>eudicotyledons</taxon>
        <taxon>Gunneridae</taxon>
        <taxon>Pentapetalae</taxon>
        <taxon>rosids</taxon>
        <taxon>malvids</taxon>
        <taxon>Malvales</taxon>
        <taxon>Malvaceae</taxon>
        <taxon>Malvoideae</taxon>
        <taxon>Hibiscus</taxon>
    </lineage>
</organism>
<name>A0ABR2GB57_9ROSI</name>
<keyword evidence="2" id="KW-1185">Reference proteome</keyword>
<sequence length="87" mass="9671">MFSISLLALRAHLGQNTMAREMYEIPRQQIAQPANSCSKDGVVSFLDQVITPLYEVVAVKPTPRSKVPEAIAPIFNARVGSIDRNFR</sequence>
<dbReference type="Proteomes" id="UP001472677">
    <property type="component" value="Unassembled WGS sequence"/>
</dbReference>
<comment type="caution">
    <text evidence="1">The sequence shown here is derived from an EMBL/GenBank/DDBJ whole genome shotgun (WGS) entry which is preliminary data.</text>
</comment>
<accession>A0ABR2GB57</accession>
<evidence type="ECO:0000313" key="1">
    <source>
        <dbReference type="EMBL" id="KAK8599747.1"/>
    </source>
</evidence>
<evidence type="ECO:0000313" key="2">
    <source>
        <dbReference type="Proteomes" id="UP001472677"/>
    </source>
</evidence>
<reference evidence="1 2" key="1">
    <citation type="journal article" date="2024" name="G3 (Bethesda)">
        <title>Genome assembly of Hibiscus sabdariffa L. provides insights into metabolisms of medicinal natural products.</title>
        <authorList>
            <person name="Kim T."/>
        </authorList>
    </citation>
    <scope>NUCLEOTIDE SEQUENCE [LARGE SCALE GENOMIC DNA]</scope>
    <source>
        <strain evidence="1">TK-2024</strain>
        <tissue evidence="1">Old leaves</tissue>
    </source>
</reference>
<proteinExistence type="predicted"/>
<dbReference type="EMBL" id="JBBPBM010000001">
    <property type="protein sequence ID" value="KAK8599747.1"/>
    <property type="molecule type" value="Genomic_DNA"/>
</dbReference>
<gene>
    <name evidence="1" type="ORF">V6N12_049620</name>
</gene>
<protein>
    <submittedName>
        <fullName evidence="1">Uncharacterized protein</fullName>
    </submittedName>
</protein>